<evidence type="ECO:0000256" key="6">
    <source>
        <dbReference type="ARBA" id="ARBA00022723"/>
    </source>
</evidence>
<dbReference type="InterPro" id="IPR006655">
    <property type="entry name" value="Mopterin_OxRdtase_prok_CS"/>
</dbReference>
<keyword evidence="8" id="KW-0408">Iron</keyword>
<dbReference type="EMBL" id="JAYGIE010000081">
    <property type="protein sequence ID" value="MEA5478951.1"/>
    <property type="molecule type" value="Genomic_DNA"/>
</dbReference>
<dbReference type="InterPro" id="IPR050123">
    <property type="entry name" value="Prok_molybdopt-oxidoreductase"/>
</dbReference>
<keyword evidence="5" id="KW-0500">Molybdenum</keyword>
<dbReference type="InterPro" id="IPR041957">
    <property type="entry name" value="CT_Nitrate-R-NapA-like"/>
</dbReference>
<reference evidence="12 13" key="1">
    <citation type="submission" date="2023-12" db="EMBL/GenBank/DDBJ databases">
        <title>Baltic Sea Cyanobacteria.</title>
        <authorList>
            <person name="Delbaje E."/>
            <person name="Fewer D.P."/>
            <person name="Shishido T.K."/>
        </authorList>
    </citation>
    <scope>NUCLEOTIDE SEQUENCE [LARGE SCALE GENOMIC DNA]</scope>
    <source>
        <strain evidence="12 13">UHCC 0370</strain>
    </source>
</reference>
<dbReference type="InterPro" id="IPR006963">
    <property type="entry name" value="Mopterin_OxRdtase_4Fe-4S_dom"/>
</dbReference>
<dbReference type="PROSITE" id="PS00932">
    <property type="entry name" value="MOLYBDOPTERIN_PROK_3"/>
    <property type="match status" value="1"/>
</dbReference>
<evidence type="ECO:0000259" key="11">
    <source>
        <dbReference type="PROSITE" id="PS51669"/>
    </source>
</evidence>
<dbReference type="Gene3D" id="3.40.228.10">
    <property type="entry name" value="Dimethylsulfoxide Reductase, domain 2"/>
    <property type="match status" value="1"/>
</dbReference>
<dbReference type="SMART" id="SM00926">
    <property type="entry name" value="Molybdop_Fe4S4"/>
    <property type="match status" value="1"/>
</dbReference>
<keyword evidence="4" id="KW-0004">4Fe-4S</keyword>
<evidence type="ECO:0000256" key="3">
    <source>
        <dbReference type="ARBA" id="ARBA00008747"/>
    </source>
</evidence>
<dbReference type="Pfam" id="PF01568">
    <property type="entry name" value="Molydop_binding"/>
    <property type="match status" value="1"/>
</dbReference>
<evidence type="ECO:0000256" key="4">
    <source>
        <dbReference type="ARBA" id="ARBA00022485"/>
    </source>
</evidence>
<evidence type="ECO:0000313" key="12">
    <source>
        <dbReference type="EMBL" id="MEA5478951.1"/>
    </source>
</evidence>
<evidence type="ECO:0000256" key="8">
    <source>
        <dbReference type="ARBA" id="ARBA00023004"/>
    </source>
</evidence>
<dbReference type="CDD" id="cd02754">
    <property type="entry name" value="MopB_Nitrate-R-NapA-like"/>
    <property type="match status" value="1"/>
</dbReference>
<dbReference type="PANTHER" id="PTHR43105">
    <property type="entry name" value="RESPIRATORY NITRATE REDUCTASE"/>
    <property type="match status" value="1"/>
</dbReference>
<comment type="cofactor">
    <cofactor evidence="2">
        <name>[4Fe-4S] cluster</name>
        <dbReference type="ChEBI" id="CHEBI:49883"/>
    </cofactor>
</comment>
<dbReference type="PANTHER" id="PTHR43105:SF9">
    <property type="entry name" value="NADPH-FE(3+) OXIDOREDUCTASE SUBUNIT ALPHA"/>
    <property type="match status" value="1"/>
</dbReference>
<dbReference type="CDD" id="cd02791">
    <property type="entry name" value="MopB_CT_Nitrate-R-NapA-like"/>
    <property type="match status" value="1"/>
</dbReference>
<dbReference type="PROSITE" id="PS00551">
    <property type="entry name" value="MOLYBDOPTERIN_PROK_1"/>
    <property type="match status" value="1"/>
</dbReference>
<dbReference type="InterPro" id="IPR006657">
    <property type="entry name" value="MoPterin_dinucl-bd_dom"/>
</dbReference>
<dbReference type="Gene3D" id="2.20.25.90">
    <property type="entry name" value="ADC-like domains"/>
    <property type="match status" value="1"/>
</dbReference>
<feature type="domain" description="4Fe-4S Mo/W bis-MGD-type" evidence="11">
    <location>
        <begin position="7"/>
        <end position="70"/>
    </location>
</feature>
<protein>
    <submittedName>
        <fullName evidence="12">Nitrate reductase</fullName>
    </submittedName>
</protein>
<dbReference type="RefSeq" id="WP_323262315.1">
    <property type="nucleotide sequence ID" value="NZ_JAYGIE010000081.1"/>
</dbReference>
<evidence type="ECO:0000256" key="10">
    <source>
        <dbReference type="ARBA" id="ARBA00023063"/>
    </source>
</evidence>
<evidence type="ECO:0000256" key="1">
    <source>
        <dbReference type="ARBA" id="ARBA00001942"/>
    </source>
</evidence>
<evidence type="ECO:0000256" key="7">
    <source>
        <dbReference type="ARBA" id="ARBA00023002"/>
    </source>
</evidence>
<dbReference type="InterPro" id="IPR006656">
    <property type="entry name" value="Mopterin_OxRdtase"/>
</dbReference>
<comment type="caution">
    <text evidence="12">The sequence shown here is derived from an EMBL/GenBank/DDBJ whole genome shotgun (WGS) entry which is preliminary data.</text>
</comment>
<keyword evidence="9" id="KW-0411">Iron-sulfur</keyword>
<dbReference type="SUPFAM" id="SSF53706">
    <property type="entry name" value="Formate dehydrogenase/DMSO reductase, domains 1-3"/>
    <property type="match status" value="1"/>
</dbReference>
<keyword evidence="6" id="KW-0479">Metal-binding</keyword>
<dbReference type="PROSITE" id="PS51669">
    <property type="entry name" value="4FE4S_MOW_BIS_MGD"/>
    <property type="match status" value="1"/>
</dbReference>
<keyword evidence="13" id="KW-1185">Reference proteome</keyword>
<dbReference type="Pfam" id="PF04879">
    <property type="entry name" value="Molybdop_Fe4S4"/>
    <property type="match status" value="1"/>
</dbReference>
<dbReference type="InterPro" id="IPR027467">
    <property type="entry name" value="MopterinOxRdtase_cofactor_BS"/>
</dbReference>
<name>A0ABU5TL02_9CYAN</name>
<evidence type="ECO:0000256" key="5">
    <source>
        <dbReference type="ARBA" id="ARBA00022505"/>
    </source>
</evidence>
<evidence type="ECO:0000313" key="13">
    <source>
        <dbReference type="Proteomes" id="UP001301388"/>
    </source>
</evidence>
<dbReference type="InterPro" id="IPR009010">
    <property type="entry name" value="Asp_de-COase-like_dom_sf"/>
</dbReference>
<keyword evidence="7" id="KW-0560">Oxidoreductase</keyword>
<dbReference type="Gene3D" id="3.40.50.740">
    <property type="match status" value="1"/>
</dbReference>
<gene>
    <name evidence="12" type="ORF">VB774_15100</name>
</gene>
<sequence length="715" mass="79801">MPASTTPQIVKTLCPYCGVGCGLEIVETTNQPTAKFPDRFKVRGDRSHPSSQGMVCVKGATIAESIQKDRLLHPMMRDRLDDEFRQVSWDEALDAIVKRMQQVIATKGADALCMYGSGQFQTEDYYIAQKLFKGCLGTNNFDANSRLCMSSAVSGYVKSFGSDGPPCCYEDLDVTDCLFAIGTNTAECHPIIFNRFRRHHKKNPHVKLVVVDPRRTQTAEVADLHLAIQPGTDIDLLNGIAHLLLLWGKCDRQFIDQHTNGFAEFAGITQLYTPEFVARRCGINVDDLELAAKYWAESPRVLSIWSMGVNQSTQGTAKVQCIINLHLLTAQIGKAGAGPFSLTGQPNAMGGREAGGLAHLLPGYRFVTNPQHRAELETFWGLPSGQISAQVGRTAWDMVRGLENDEVDFLWIAATNPAVSFPDLVRTKAALRRSPFTVYQDAYYPIETSAFAHLLLPATQWSEKTGTMTNSERCVTLCQAFQTPLGEARDDWAIFAEVGRRLGFNDKFQFQTSAEVHAEFVQITRDRPCDMTGISHAKLVNLGVMQWQASDQNPEQDQIHNKRLYTDLQFHTSDRKARFGAYHSQGVFEIPDEHYPFILTTGRLYGHWHTQTRTGRIDKIRQMHPNPFVEIHPKDANKFGINNGDLVEVRSRRGSSKFPAMVTEAIARGVLFVPMHWGTLWADNAEANALTHPEADPDSKQPELKACAVEIVLVN</sequence>
<dbReference type="PIRSF" id="PIRSF000144">
    <property type="entry name" value="CbbBc"/>
    <property type="match status" value="1"/>
</dbReference>
<dbReference type="Proteomes" id="UP001301388">
    <property type="component" value="Unassembled WGS sequence"/>
</dbReference>
<evidence type="ECO:0000256" key="9">
    <source>
        <dbReference type="ARBA" id="ARBA00023014"/>
    </source>
</evidence>
<keyword evidence="10" id="KW-0534">Nitrate assimilation</keyword>
<comment type="cofactor">
    <cofactor evidence="1">
        <name>Mo-bis(molybdopterin guanine dinucleotide)</name>
        <dbReference type="ChEBI" id="CHEBI:60539"/>
    </cofactor>
</comment>
<comment type="similarity">
    <text evidence="3">Belongs to the prokaryotic molybdopterin-containing oxidoreductase family. NasA/NapA/NarB subfamily.</text>
</comment>
<evidence type="ECO:0000256" key="2">
    <source>
        <dbReference type="ARBA" id="ARBA00001966"/>
    </source>
</evidence>
<dbReference type="Gene3D" id="2.40.40.20">
    <property type="match status" value="1"/>
</dbReference>
<proteinExistence type="inferred from homology"/>
<accession>A0ABU5TL02</accession>
<dbReference type="Pfam" id="PF00384">
    <property type="entry name" value="Molybdopterin"/>
    <property type="match status" value="1"/>
</dbReference>
<dbReference type="SUPFAM" id="SSF50692">
    <property type="entry name" value="ADC-like"/>
    <property type="match status" value="1"/>
</dbReference>
<organism evidence="12 13">
    <name type="scientific">Pseudanabaena galeata UHCC 0370</name>
    <dbReference type="NCBI Taxonomy" id="3110310"/>
    <lineage>
        <taxon>Bacteria</taxon>
        <taxon>Bacillati</taxon>
        <taxon>Cyanobacteriota</taxon>
        <taxon>Cyanophyceae</taxon>
        <taxon>Pseudanabaenales</taxon>
        <taxon>Pseudanabaenaceae</taxon>
        <taxon>Pseudanabaena</taxon>
    </lineage>
</organism>